<protein>
    <submittedName>
        <fullName evidence="1">Uncharacterized protein</fullName>
    </submittedName>
</protein>
<keyword evidence="2" id="KW-1185">Reference proteome</keyword>
<sequence length="435" mass="48579">MSIPHARRLPIPDVFKDASLSMMAKENNIVVSSTVQPSPGLLPSPPIILPSSRRNDILPAPSEKRVKYVPFTRGSTINKKKGLGFVRPKSPVPPALPPSPSTTITTNSSFDDQNVNVFSFRPDSPIGNSPVHTLATSAGEDLTLVAFNTPLSCSGVLKEKTNTSLSPSSPVVVHDGKTSGGLPFLKDTEEEHVLTAISTSIDGEMNMNAKTAHLETAASLRSIRSTLNQLKKKRSESRSRQSRPTHAKDIFFVHKNETFTNSDGVSHVPNKTAETISDMITQLVNVVRHRIICSSQNHREFMTKWSEVEMKTYHGRWEKLLHIKKSSKATTRFHQIPWPVLPSLVITSPSPDVITRTNVTRFLLRPYHDRDRESSSSSLEKIFGEIERWNDYQVMDSIMSNVREEDKQDVEMAWSKVVLVLMEMRGECMAGRSLF</sequence>
<evidence type="ECO:0000313" key="2">
    <source>
        <dbReference type="Proteomes" id="UP001050691"/>
    </source>
</evidence>
<dbReference type="AlphaFoldDB" id="A0AAV5ABJ8"/>
<evidence type="ECO:0000313" key="1">
    <source>
        <dbReference type="EMBL" id="GJJ10089.1"/>
    </source>
</evidence>
<dbReference type="EMBL" id="BPWL01000005">
    <property type="protein sequence ID" value="GJJ10089.1"/>
    <property type="molecule type" value="Genomic_DNA"/>
</dbReference>
<accession>A0AAV5ABJ8</accession>
<comment type="caution">
    <text evidence="1">The sequence shown here is derived from an EMBL/GenBank/DDBJ whole genome shotgun (WGS) entry which is preliminary data.</text>
</comment>
<reference evidence="1" key="1">
    <citation type="submission" date="2021-10" db="EMBL/GenBank/DDBJ databases">
        <title>De novo Genome Assembly of Clathrus columnatus (Basidiomycota, Fungi) Using Illumina and Nanopore Sequence Data.</title>
        <authorList>
            <person name="Ogiso-Tanaka E."/>
            <person name="Itagaki H."/>
            <person name="Hosoya T."/>
            <person name="Hosaka K."/>
        </authorList>
    </citation>
    <scope>NUCLEOTIDE SEQUENCE</scope>
    <source>
        <strain evidence="1">MO-923</strain>
    </source>
</reference>
<proteinExistence type="predicted"/>
<name>A0AAV5ABJ8_9AGAM</name>
<gene>
    <name evidence="1" type="ORF">Clacol_004315</name>
</gene>
<organism evidence="1 2">
    <name type="scientific">Clathrus columnatus</name>
    <dbReference type="NCBI Taxonomy" id="1419009"/>
    <lineage>
        <taxon>Eukaryota</taxon>
        <taxon>Fungi</taxon>
        <taxon>Dikarya</taxon>
        <taxon>Basidiomycota</taxon>
        <taxon>Agaricomycotina</taxon>
        <taxon>Agaricomycetes</taxon>
        <taxon>Phallomycetidae</taxon>
        <taxon>Phallales</taxon>
        <taxon>Clathraceae</taxon>
        <taxon>Clathrus</taxon>
    </lineage>
</organism>
<dbReference type="Proteomes" id="UP001050691">
    <property type="component" value="Unassembled WGS sequence"/>
</dbReference>